<dbReference type="PANTHER" id="PTHR36180:SF2">
    <property type="entry name" value="BRO FAMILY PROTEIN"/>
    <property type="match status" value="1"/>
</dbReference>
<dbReference type="InterPro" id="IPR003497">
    <property type="entry name" value="BRO_N_domain"/>
</dbReference>
<keyword evidence="4" id="KW-1185">Reference proteome</keyword>
<accession>A0ABT0AK58</accession>
<reference evidence="3 4" key="1">
    <citation type="journal article" date="2022" name="Microbiol. Res.">
        <title>Comparative genome analysis, predicted lifestyle and antimicrobial strategies of Lactococcus carnosus and Lactococcus paracarnosus isolated from meat.</title>
        <authorList>
            <person name="Werum V."/>
            <person name="Ehrmann M."/>
            <person name="Vogel R."/>
            <person name="Hilgarth M."/>
        </authorList>
    </citation>
    <scope>NUCLEOTIDE SEQUENCE [LARGE SCALE GENOMIC DNA]</scope>
    <source>
        <strain evidence="3 4">TMW21897</strain>
    </source>
</reference>
<keyword evidence="1" id="KW-0175">Coiled coil</keyword>
<feature type="domain" description="Bro-N" evidence="2">
    <location>
        <begin position="1"/>
        <end position="105"/>
    </location>
</feature>
<dbReference type="PANTHER" id="PTHR36180">
    <property type="entry name" value="DNA-BINDING PROTEIN-RELATED-RELATED"/>
    <property type="match status" value="1"/>
</dbReference>
<dbReference type="Proteomes" id="UP001522462">
    <property type="component" value="Unassembled WGS sequence"/>
</dbReference>
<comment type="caution">
    <text evidence="3">The sequence shown here is derived from an EMBL/GenBank/DDBJ whole genome shotgun (WGS) entry which is preliminary data.</text>
</comment>
<dbReference type="Pfam" id="PF03374">
    <property type="entry name" value="ANT"/>
    <property type="match status" value="1"/>
</dbReference>
<evidence type="ECO:0000256" key="1">
    <source>
        <dbReference type="SAM" id="Coils"/>
    </source>
</evidence>
<evidence type="ECO:0000313" key="4">
    <source>
        <dbReference type="Proteomes" id="UP001522462"/>
    </source>
</evidence>
<dbReference type="EMBL" id="JAAEDA010000003">
    <property type="protein sequence ID" value="MCJ1976931.1"/>
    <property type="molecule type" value="Genomic_DNA"/>
</dbReference>
<evidence type="ECO:0000313" key="3">
    <source>
        <dbReference type="EMBL" id="MCJ1976931.1"/>
    </source>
</evidence>
<proteinExistence type="predicted"/>
<name>A0ABT0AK58_9LACT</name>
<feature type="coiled-coil region" evidence="1">
    <location>
        <begin position="126"/>
        <end position="153"/>
    </location>
</feature>
<gene>
    <name evidence="3" type="ORF">GYN19_03030</name>
</gene>
<dbReference type="InterPro" id="IPR005039">
    <property type="entry name" value="Ant_C"/>
</dbReference>
<dbReference type="SMART" id="SM01040">
    <property type="entry name" value="Bro-N"/>
    <property type="match status" value="1"/>
</dbReference>
<dbReference type="RefSeq" id="WP_243913832.1">
    <property type="nucleotide sequence ID" value="NZ_JAAEDA010000003.1"/>
</dbReference>
<dbReference type="PROSITE" id="PS51750">
    <property type="entry name" value="BRO_N"/>
    <property type="match status" value="1"/>
</dbReference>
<organism evidence="3 4">
    <name type="scientific">Pseudolactococcus paracarnosus</name>
    <dbReference type="NCBI Taxonomy" id="2749962"/>
    <lineage>
        <taxon>Bacteria</taxon>
        <taxon>Bacillati</taxon>
        <taxon>Bacillota</taxon>
        <taxon>Bacilli</taxon>
        <taxon>Lactobacillales</taxon>
        <taxon>Streptococcaceae</taxon>
        <taxon>Pseudolactococcus</taxon>
    </lineage>
</organism>
<protein>
    <submittedName>
        <fullName evidence="3">Phage antirepressor</fullName>
    </submittedName>
</protein>
<sequence length="262" mass="30011">MNELQNFNFSGQEVRIITINDEPWFVGKDVADILGYSNSRKALSDHVDEEDKGVTKSDTLGGNQNITIINESGLYSLILKSKKPEAKQFKRWVTSDVLPTIRKHGAYMTDKKAQDVLHGNGLADLLIQAGEQIKSLEFDKQQLQVELEEVREKTTYLDLILESPNDILITQIAQDYGLSAVTFNRILHNLRIQRKVNKQWVLYSKYMGKGYIGSRTRNFLDSTGTERTSITTTWKQKGRKFLYEVLKKNGYFPLVEQDELVS</sequence>
<dbReference type="Pfam" id="PF02498">
    <property type="entry name" value="Bro-N"/>
    <property type="match status" value="1"/>
</dbReference>
<evidence type="ECO:0000259" key="2">
    <source>
        <dbReference type="PROSITE" id="PS51750"/>
    </source>
</evidence>